<dbReference type="EMBL" id="SIDB01000003">
    <property type="protein sequence ID" value="KAI3434793.1"/>
    <property type="molecule type" value="Genomic_DNA"/>
</dbReference>
<sequence length="77" mass="9201">MCCARVGRAHGQRESIEKKYETTYYTVHRRLHKLLESLHLEDATIIHLKENGKLTFNKRRLKAEGVCSWEQFCLMYM</sequence>
<gene>
    <name evidence="1" type="ORF">D9Q98_002851</name>
</gene>
<reference evidence="1" key="2">
    <citation type="submission" date="2020-11" db="EMBL/GenBank/DDBJ databases">
        <authorList>
            <person name="Cecchin M."/>
            <person name="Marcolungo L."/>
            <person name="Rossato M."/>
            <person name="Girolomoni L."/>
            <person name="Cosentino E."/>
            <person name="Cuine S."/>
            <person name="Li-Beisson Y."/>
            <person name="Delledonne M."/>
            <person name="Ballottari M."/>
        </authorList>
    </citation>
    <scope>NUCLEOTIDE SEQUENCE</scope>
    <source>
        <strain evidence="1">211/11P</strain>
        <tissue evidence="1">Whole cell</tissue>
    </source>
</reference>
<dbReference type="Proteomes" id="UP001055712">
    <property type="component" value="Unassembled WGS sequence"/>
</dbReference>
<accession>A0A9D4TU11</accession>
<evidence type="ECO:0000313" key="2">
    <source>
        <dbReference type="Proteomes" id="UP001055712"/>
    </source>
</evidence>
<dbReference type="AlphaFoldDB" id="A0A9D4TU11"/>
<protein>
    <submittedName>
        <fullName evidence="1">Uncharacterized protein</fullName>
    </submittedName>
</protein>
<comment type="caution">
    <text evidence="1">The sequence shown here is derived from an EMBL/GenBank/DDBJ whole genome shotgun (WGS) entry which is preliminary data.</text>
</comment>
<keyword evidence="2" id="KW-1185">Reference proteome</keyword>
<evidence type="ECO:0000313" key="1">
    <source>
        <dbReference type="EMBL" id="KAI3434793.1"/>
    </source>
</evidence>
<reference evidence="1" key="1">
    <citation type="journal article" date="2019" name="Plant J.">
        <title>Chlorella vulgaris genome assembly and annotation reveals the molecular basis for metabolic acclimation to high light conditions.</title>
        <authorList>
            <person name="Cecchin M."/>
            <person name="Marcolungo L."/>
            <person name="Rossato M."/>
            <person name="Girolomoni L."/>
            <person name="Cosentino E."/>
            <person name="Cuine S."/>
            <person name="Li-Beisson Y."/>
            <person name="Delledonne M."/>
            <person name="Ballottari M."/>
        </authorList>
    </citation>
    <scope>NUCLEOTIDE SEQUENCE</scope>
    <source>
        <strain evidence="1">211/11P</strain>
    </source>
</reference>
<organism evidence="1 2">
    <name type="scientific">Chlorella vulgaris</name>
    <name type="common">Green alga</name>
    <dbReference type="NCBI Taxonomy" id="3077"/>
    <lineage>
        <taxon>Eukaryota</taxon>
        <taxon>Viridiplantae</taxon>
        <taxon>Chlorophyta</taxon>
        <taxon>core chlorophytes</taxon>
        <taxon>Trebouxiophyceae</taxon>
        <taxon>Chlorellales</taxon>
        <taxon>Chlorellaceae</taxon>
        <taxon>Chlorella clade</taxon>
        <taxon>Chlorella</taxon>
    </lineage>
</organism>
<name>A0A9D4TU11_CHLVU</name>
<proteinExistence type="predicted"/>